<organism evidence="1 2">
    <name type="scientific">Rugamonas rubra</name>
    <dbReference type="NCBI Taxonomy" id="758825"/>
    <lineage>
        <taxon>Bacteria</taxon>
        <taxon>Pseudomonadati</taxon>
        <taxon>Pseudomonadota</taxon>
        <taxon>Betaproteobacteria</taxon>
        <taxon>Burkholderiales</taxon>
        <taxon>Oxalobacteraceae</taxon>
        <taxon>Telluria group</taxon>
        <taxon>Rugamonas</taxon>
    </lineage>
</organism>
<protein>
    <submittedName>
        <fullName evidence="1">Uncharacterized protein</fullName>
    </submittedName>
</protein>
<dbReference type="EMBL" id="FOTW01000004">
    <property type="protein sequence ID" value="SFL47372.1"/>
    <property type="molecule type" value="Genomic_DNA"/>
</dbReference>
<evidence type="ECO:0000313" key="2">
    <source>
        <dbReference type="Proteomes" id="UP000199470"/>
    </source>
</evidence>
<name>A0A1I4HYY4_9BURK</name>
<dbReference type="STRING" id="758825.SAMN02982985_00333"/>
<keyword evidence="2" id="KW-1185">Reference proteome</keyword>
<dbReference type="AlphaFoldDB" id="A0A1I4HYY4"/>
<accession>A0A1I4HYY4</accession>
<reference evidence="1 2" key="1">
    <citation type="submission" date="2016-10" db="EMBL/GenBank/DDBJ databases">
        <authorList>
            <person name="de Groot N.N."/>
        </authorList>
    </citation>
    <scope>NUCLEOTIDE SEQUENCE [LARGE SCALE GENOMIC DNA]</scope>
    <source>
        <strain evidence="1 2">ATCC 43154</strain>
    </source>
</reference>
<sequence length="56" mass="5697">MNKDLIKGILILAGVLLALFVGAVAATDHGVDKLGCVFRALSHGIALSNVHAVCGL</sequence>
<proteinExistence type="predicted"/>
<dbReference type="RefSeq" id="WP_174900380.1">
    <property type="nucleotide sequence ID" value="NZ_FOTW01000004.1"/>
</dbReference>
<dbReference type="Proteomes" id="UP000199470">
    <property type="component" value="Unassembled WGS sequence"/>
</dbReference>
<gene>
    <name evidence="1" type="ORF">SAMN02982985_00333</name>
</gene>
<evidence type="ECO:0000313" key="1">
    <source>
        <dbReference type="EMBL" id="SFL47372.1"/>
    </source>
</evidence>